<feature type="transmembrane region" description="Helical" evidence="1">
    <location>
        <begin position="312"/>
        <end position="328"/>
    </location>
</feature>
<name>A0ABR3B9V8_PHYBL</name>
<gene>
    <name evidence="2" type="ORF">J3Q64DRAFT_1721708</name>
</gene>
<evidence type="ECO:0000256" key="1">
    <source>
        <dbReference type="SAM" id="Phobius"/>
    </source>
</evidence>
<dbReference type="EMBL" id="JBCLYO010000002">
    <property type="protein sequence ID" value="KAL0092818.1"/>
    <property type="molecule type" value="Genomic_DNA"/>
</dbReference>
<accession>A0ABR3B9V8</accession>
<evidence type="ECO:0000313" key="3">
    <source>
        <dbReference type="Proteomes" id="UP001448207"/>
    </source>
</evidence>
<keyword evidence="1" id="KW-0812">Transmembrane</keyword>
<keyword evidence="1" id="KW-0472">Membrane</keyword>
<keyword evidence="3" id="KW-1185">Reference proteome</keyword>
<reference evidence="2 3" key="1">
    <citation type="submission" date="2024-04" db="EMBL/GenBank/DDBJ databases">
        <title>Symmetric and asymmetric DNA N6-adenine methylation regulates different biological responses in Mucorales.</title>
        <authorList>
            <consortium name="Lawrence Berkeley National Laboratory"/>
            <person name="Lax C."/>
            <person name="Mondo S.J."/>
            <person name="Osorio-Concepcion M."/>
            <person name="Muszewska A."/>
            <person name="Corrochano-Luque M."/>
            <person name="Gutierrez G."/>
            <person name="Riley R."/>
            <person name="Lipzen A."/>
            <person name="Guo J."/>
            <person name="Hundley H."/>
            <person name="Amirebrahimi M."/>
            <person name="Ng V."/>
            <person name="Lorenzo-Gutierrez D."/>
            <person name="Binder U."/>
            <person name="Yang J."/>
            <person name="Song Y."/>
            <person name="Canovas D."/>
            <person name="Navarro E."/>
            <person name="Freitag M."/>
            <person name="Gabaldon T."/>
            <person name="Grigoriev I.V."/>
            <person name="Corrochano L.M."/>
            <person name="Nicolas F.E."/>
            <person name="Garre V."/>
        </authorList>
    </citation>
    <scope>NUCLEOTIDE SEQUENCE [LARGE SCALE GENOMIC DNA]</scope>
    <source>
        <strain evidence="2 3">L51</strain>
    </source>
</reference>
<feature type="transmembrane region" description="Helical" evidence="1">
    <location>
        <begin position="164"/>
        <end position="189"/>
    </location>
</feature>
<feature type="transmembrane region" description="Helical" evidence="1">
    <location>
        <begin position="282"/>
        <end position="300"/>
    </location>
</feature>
<comment type="caution">
    <text evidence="2">The sequence shown here is derived from an EMBL/GenBank/DDBJ whole genome shotgun (WGS) entry which is preliminary data.</text>
</comment>
<evidence type="ECO:0008006" key="4">
    <source>
        <dbReference type="Google" id="ProtNLM"/>
    </source>
</evidence>
<feature type="transmembrane region" description="Helical" evidence="1">
    <location>
        <begin position="340"/>
        <end position="360"/>
    </location>
</feature>
<evidence type="ECO:0000313" key="2">
    <source>
        <dbReference type="EMBL" id="KAL0092818.1"/>
    </source>
</evidence>
<keyword evidence="1" id="KW-1133">Transmembrane helix</keyword>
<proteinExistence type="predicted"/>
<organism evidence="2 3">
    <name type="scientific">Phycomyces blakesleeanus</name>
    <dbReference type="NCBI Taxonomy" id="4837"/>
    <lineage>
        <taxon>Eukaryota</taxon>
        <taxon>Fungi</taxon>
        <taxon>Fungi incertae sedis</taxon>
        <taxon>Mucoromycota</taxon>
        <taxon>Mucoromycotina</taxon>
        <taxon>Mucoromycetes</taxon>
        <taxon>Mucorales</taxon>
        <taxon>Phycomycetaceae</taxon>
        <taxon>Phycomyces</taxon>
    </lineage>
</organism>
<feature type="transmembrane region" description="Helical" evidence="1">
    <location>
        <begin position="21"/>
        <end position="41"/>
    </location>
</feature>
<protein>
    <recommendedName>
        <fullName evidence="4">Polyprenol reductase</fullName>
    </recommendedName>
</protein>
<feature type="transmembrane region" description="Helical" evidence="1">
    <location>
        <begin position="132"/>
        <end position="152"/>
    </location>
</feature>
<sequence>MDPASSKTLPAHSRWKPSTWRWIYVSTSVAFATLVVFFALLPTTWGNFFNAHPKRGEMGLGRFIIRGTRMINGKHTPFAYPWRLIEPNRTGRVVAWAAYCIHQAGQWWILAKAQKSKDQQGWSNSYRWWNWSMMYLNGFMLLFKLVHTHVFYDGLAADVAEGTAQGSVVAILVIALILAIPARGIIFGLGRKPKSELIKDVIWFTKKYHGYLVSFGTVYNFHYHPAEGTMGHYLGFVYQVMLLWQSTTFLHSSHRDKSWVMMLELWVFFHGTITALCQPGNSWQIFSFGFVVMFLVNQIYLTPLAKSPERLAVAYAVFAIVSFLAFRNDKKYFKMTFIPVAEYACLIFCIVAGMATSRLVRSLAIPQSISPVFVGVVYILI</sequence>
<dbReference type="Proteomes" id="UP001448207">
    <property type="component" value="Unassembled WGS sequence"/>
</dbReference>